<feature type="signal peptide" evidence="1">
    <location>
        <begin position="1"/>
        <end position="30"/>
    </location>
</feature>
<reference evidence="3" key="1">
    <citation type="submission" date="2018-12" db="EMBL/GenBank/DDBJ databases">
        <title>A new species of lactobacillus.</title>
        <authorList>
            <person name="Jian Y."/>
            <person name="Xin L."/>
            <person name="Hong Z.J."/>
            <person name="Ming L.Z."/>
            <person name="Hong X.Z."/>
        </authorList>
    </citation>
    <scope>NUCLEOTIDE SEQUENCE [LARGE SCALE GENOMIC DNA]</scope>
    <source>
        <strain evidence="3">HSLZ-75</strain>
    </source>
</reference>
<keyword evidence="3" id="KW-1185">Reference proteome</keyword>
<dbReference type="KEGG" id="lji:ELX58_00810"/>
<protein>
    <recommendedName>
        <fullName evidence="4">GW domain-containing protein</fullName>
    </recommendedName>
</protein>
<dbReference type="AlphaFoldDB" id="A0A4P6ZK06"/>
<evidence type="ECO:0000313" key="2">
    <source>
        <dbReference type="EMBL" id="QBP17742.1"/>
    </source>
</evidence>
<sequence>MKIQIKKWLGYSLAALTLLGIAMPASQVSAKRTTYRNNYQATPIHNSQNDNDDVYIERIVSIPNQSYTNYVTGDHALYTLPGTVKGTHRLLTKSGVRKLAKRHVRFMAYRKAVTNRGSWYLKIVSQHHSVRGWIYETDLRTILDPKQQAASGNVGYYVNKAKINIDEHKHQSLVNHTPLKLKPAQKYLRKATASVKALKGTPDYQTAKNAVQQGYRYLQVVKSVNPSAKTMKGIATIRSDYQQAAKSVAAAQVANANHQPKEAKQDINAANRSLRHVSKILGQIHNRRDRRNAMNLFNQALRYVNKDYSFDPEVNLRNVNARRLSNKTILMLISVDEDDAQKSLMDLYPHLNNFDVTLTDAYEAQTDLNRANDLVASLKGTQLQQAASKEIQANQHDINALWNV</sequence>
<dbReference type="Proteomes" id="UP000294321">
    <property type="component" value="Chromosome"/>
</dbReference>
<feature type="chain" id="PRO_5020751700" description="GW domain-containing protein" evidence="1">
    <location>
        <begin position="31"/>
        <end position="404"/>
    </location>
</feature>
<dbReference type="OrthoDB" id="2329257at2"/>
<evidence type="ECO:0000313" key="3">
    <source>
        <dbReference type="Proteomes" id="UP000294321"/>
    </source>
</evidence>
<evidence type="ECO:0008006" key="4">
    <source>
        <dbReference type="Google" id="ProtNLM"/>
    </source>
</evidence>
<dbReference type="RefSeq" id="WP_133441287.1">
    <property type="nucleotide sequence ID" value="NZ_CP034726.1"/>
</dbReference>
<keyword evidence="1" id="KW-0732">Signal</keyword>
<dbReference type="EMBL" id="CP034726">
    <property type="protein sequence ID" value="QBP17742.1"/>
    <property type="molecule type" value="Genomic_DNA"/>
</dbReference>
<organism evidence="2 3">
    <name type="scientific">Acetilactobacillus jinshanensis</name>
    <dbReference type="NCBI Taxonomy" id="1720083"/>
    <lineage>
        <taxon>Bacteria</taxon>
        <taxon>Bacillati</taxon>
        <taxon>Bacillota</taxon>
        <taxon>Bacilli</taxon>
        <taxon>Lactobacillales</taxon>
        <taxon>Lactobacillaceae</taxon>
        <taxon>Acetilactobacillus</taxon>
    </lineage>
</organism>
<evidence type="ECO:0000256" key="1">
    <source>
        <dbReference type="SAM" id="SignalP"/>
    </source>
</evidence>
<proteinExistence type="predicted"/>
<accession>A0A4P6ZK06</accession>
<name>A0A4P6ZK06_9LACO</name>
<gene>
    <name evidence="2" type="ORF">ELX58_00810</name>
</gene>